<keyword evidence="2" id="KW-1185">Reference proteome</keyword>
<accession>A0A9W4UCJ0</accession>
<protein>
    <submittedName>
        <fullName evidence="1">Uncharacterized protein</fullName>
    </submittedName>
</protein>
<comment type="caution">
    <text evidence="1">The sequence shown here is derived from an EMBL/GenBank/DDBJ whole genome shotgun (WGS) entry which is preliminary data.</text>
</comment>
<organism evidence="1 2">
    <name type="scientific">Periconia digitata</name>
    <dbReference type="NCBI Taxonomy" id="1303443"/>
    <lineage>
        <taxon>Eukaryota</taxon>
        <taxon>Fungi</taxon>
        <taxon>Dikarya</taxon>
        <taxon>Ascomycota</taxon>
        <taxon>Pezizomycotina</taxon>
        <taxon>Dothideomycetes</taxon>
        <taxon>Pleosporomycetidae</taxon>
        <taxon>Pleosporales</taxon>
        <taxon>Massarineae</taxon>
        <taxon>Periconiaceae</taxon>
        <taxon>Periconia</taxon>
    </lineage>
</organism>
<gene>
    <name evidence="1" type="ORF">PDIGIT_LOCUS5273</name>
</gene>
<reference evidence="1" key="1">
    <citation type="submission" date="2023-01" db="EMBL/GenBank/DDBJ databases">
        <authorList>
            <person name="Van Ghelder C."/>
            <person name="Rancurel C."/>
        </authorList>
    </citation>
    <scope>NUCLEOTIDE SEQUENCE</scope>
    <source>
        <strain evidence="1">CNCM I-4278</strain>
    </source>
</reference>
<sequence length="123" mass="13801">MPAATLCSTINQFVRSFNQSIHQSIPHRFLRAAQAPKSAVRCCTACKYLVTQPFRWRYNTIRYHQQCAALPACLPACLIEGKAKAELTEYRLGQEFVGQPHPRQSCDGSATWIVTLALNAHKP</sequence>
<evidence type="ECO:0000313" key="2">
    <source>
        <dbReference type="Proteomes" id="UP001152607"/>
    </source>
</evidence>
<dbReference type="Proteomes" id="UP001152607">
    <property type="component" value="Unassembled WGS sequence"/>
</dbReference>
<evidence type="ECO:0000313" key="1">
    <source>
        <dbReference type="EMBL" id="CAI6332241.1"/>
    </source>
</evidence>
<proteinExistence type="predicted"/>
<name>A0A9W4UCJ0_9PLEO</name>
<dbReference type="AlphaFoldDB" id="A0A9W4UCJ0"/>
<dbReference type="EMBL" id="CAOQHR010000003">
    <property type="protein sequence ID" value="CAI6332241.1"/>
    <property type="molecule type" value="Genomic_DNA"/>
</dbReference>